<proteinExistence type="predicted"/>
<dbReference type="PANTHER" id="PTHR46791:SF4">
    <property type="match status" value="1"/>
</dbReference>
<organism evidence="1 2">
    <name type="scientific">Paramuricea clavata</name>
    <name type="common">Red gorgonian</name>
    <name type="synonym">Violescent sea-whip</name>
    <dbReference type="NCBI Taxonomy" id="317549"/>
    <lineage>
        <taxon>Eukaryota</taxon>
        <taxon>Metazoa</taxon>
        <taxon>Cnidaria</taxon>
        <taxon>Anthozoa</taxon>
        <taxon>Octocorallia</taxon>
        <taxon>Malacalcyonacea</taxon>
        <taxon>Plexauridae</taxon>
        <taxon>Paramuricea</taxon>
    </lineage>
</organism>
<dbReference type="GO" id="GO:0003676">
    <property type="term" value="F:nucleic acid binding"/>
    <property type="evidence" value="ECO:0007669"/>
    <property type="project" value="InterPro"/>
</dbReference>
<sequence>MSRTTNRDRNESGLFLFFDNLKSLLRSVVSFEEQSRSQGLSVEEIDEVVDRLNVAADTLQLLITDIDGNDAFADVTVNLNTTVNKVRRLSNILQQYKNNTSASAWENSYNCPIASTENRPGRPHYVIGEEQIRFLRELHFSWIKIANLLGVSESTLRRRRILYGMTTEEEPNWAMITDDELERTVREIQELTPNIGQARLLGVLRSRGLNIQRRRVRNCLRSIDPIGTALRWRSPIYRRKYSVPTPNALWHIDGNHKLTRWRLVVHLCIDGYSRLIIYAHCCNNNKASTVLNQFVEGVNTYGLPSRVRSDHGMENFKVAQFMLQHTGTGRGSIITGSSVHNSRVERAHRDVYSGVLCFFARTFTRLEDNQLLDPLNELHLFALHYIYIPRINKCLQEFKSQWKNHPLSSERNRTPLQLFTSGVIENQQSGYSGVQSIFDAGYTPNYGFDPSGPLSVEDDDYQVVVPETNIQLSSEQMTNLANQCNPLQEDGTNGQNTYLQCLAILNSMI</sequence>
<evidence type="ECO:0000313" key="2">
    <source>
        <dbReference type="Proteomes" id="UP001152795"/>
    </source>
</evidence>
<reference evidence="1" key="1">
    <citation type="submission" date="2020-04" db="EMBL/GenBank/DDBJ databases">
        <authorList>
            <person name="Alioto T."/>
            <person name="Alioto T."/>
            <person name="Gomez Garrido J."/>
        </authorList>
    </citation>
    <scope>NUCLEOTIDE SEQUENCE</scope>
    <source>
        <strain evidence="1">A484AB</strain>
    </source>
</reference>
<dbReference type="PROSITE" id="PS50994">
    <property type="entry name" value="INTEGRASE"/>
    <property type="match status" value="1"/>
</dbReference>
<accession>A0A6S7GUX8</accession>
<dbReference type="Pfam" id="PF24764">
    <property type="entry name" value="rva_4"/>
    <property type="match status" value="1"/>
</dbReference>
<dbReference type="InterPro" id="IPR058913">
    <property type="entry name" value="Integrase_dom_put"/>
</dbReference>
<dbReference type="Gene3D" id="3.30.420.10">
    <property type="entry name" value="Ribonuclease H-like superfamily/Ribonuclease H"/>
    <property type="match status" value="1"/>
</dbReference>
<keyword evidence="2" id="KW-1185">Reference proteome</keyword>
<dbReference type="AlphaFoldDB" id="A0A6S7GUX8"/>
<dbReference type="InterPro" id="IPR036397">
    <property type="entry name" value="RNaseH_sf"/>
</dbReference>
<protein>
    <submittedName>
        <fullName evidence="1">Retrovirus-related Pol poly</fullName>
    </submittedName>
</protein>
<dbReference type="OrthoDB" id="5980098at2759"/>
<dbReference type="EMBL" id="CACRXK020002708">
    <property type="protein sequence ID" value="CAB3995673.1"/>
    <property type="molecule type" value="Genomic_DNA"/>
</dbReference>
<dbReference type="InterPro" id="IPR012337">
    <property type="entry name" value="RNaseH-like_sf"/>
</dbReference>
<dbReference type="Proteomes" id="UP001152795">
    <property type="component" value="Unassembled WGS sequence"/>
</dbReference>
<dbReference type="PANTHER" id="PTHR46791">
    <property type="entry name" value="EXPRESSED PROTEIN"/>
    <property type="match status" value="1"/>
</dbReference>
<dbReference type="InterPro" id="IPR001584">
    <property type="entry name" value="Integrase_cat-core"/>
</dbReference>
<name>A0A6S7GUX8_PARCT</name>
<dbReference type="GO" id="GO:0015074">
    <property type="term" value="P:DNA integration"/>
    <property type="evidence" value="ECO:0007669"/>
    <property type="project" value="InterPro"/>
</dbReference>
<comment type="caution">
    <text evidence="1">The sequence shown here is derived from an EMBL/GenBank/DDBJ whole genome shotgun (WGS) entry which is preliminary data.</text>
</comment>
<gene>
    <name evidence="1" type="ORF">PACLA_8A075759</name>
</gene>
<dbReference type="SUPFAM" id="SSF53098">
    <property type="entry name" value="Ribonuclease H-like"/>
    <property type="match status" value="1"/>
</dbReference>
<evidence type="ECO:0000313" key="1">
    <source>
        <dbReference type="EMBL" id="CAB3995673.1"/>
    </source>
</evidence>